<protein>
    <submittedName>
        <fullName evidence="1">Uncharacterized protein</fullName>
    </submittedName>
</protein>
<sequence length="51" mass="6029">MVTLLLHDVAHARLLLPPHRRTRLLPRRRSLLSSHVWTKTGRRTIPKIRTT</sequence>
<organism evidence="1">
    <name type="scientific">Arundo donax</name>
    <name type="common">Giant reed</name>
    <name type="synonym">Donax arundinaceus</name>
    <dbReference type="NCBI Taxonomy" id="35708"/>
    <lineage>
        <taxon>Eukaryota</taxon>
        <taxon>Viridiplantae</taxon>
        <taxon>Streptophyta</taxon>
        <taxon>Embryophyta</taxon>
        <taxon>Tracheophyta</taxon>
        <taxon>Spermatophyta</taxon>
        <taxon>Magnoliopsida</taxon>
        <taxon>Liliopsida</taxon>
        <taxon>Poales</taxon>
        <taxon>Poaceae</taxon>
        <taxon>PACMAD clade</taxon>
        <taxon>Arundinoideae</taxon>
        <taxon>Arundineae</taxon>
        <taxon>Arundo</taxon>
    </lineage>
</organism>
<dbReference type="EMBL" id="GBRH01176688">
    <property type="protein sequence ID" value="JAE21208.1"/>
    <property type="molecule type" value="Transcribed_RNA"/>
</dbReference>
<accession>A0A0A9GKK3</accession>
<reference evidence="1" key="1">
    <citation type="submission" date="2014-09" db="EMBL/GenBank/DDBJ databases">
        <authorList>
            <person name="Magalhaes I.L.F."/>
            <person name="Oliveira U."/>
            <person name="Santos F.R."/>
            <person name="Vidigal T.H.D.A."/>
            <person name="Brescovit A.D."/>
            <person name="Santos A.J."/>
        </authorList>
    </citation>
    <scope>NUCLEOTIDE SEQUENCE</scope>
    <source>
        <tissue evidence="1">Shoot tissue taken approximately 20 cm above the soil surface</tissue>
    </source>
</reference>
<reference evidence="1" key="2">
    <citation type="journal article" date="2015" name="Data Brief">
        <title>Shoot transcriptome of the giant reed, Arundo donax.</title>
        <authorList>
            <person name="Barrero R.A."/>
            <person name="Guerrero F.D."/>
            <person name="Moolhuijzen P."/>
            <person name="Goolsby J.A."/>
            <person name="Tidwell J."/>
            <person name="Bellgard S.E."/>
            <person name="Bellgard M.I."/>
        </authorList>
    </citation>
    <scope>NUCLEOTIDE SEQUENCE</scope>
    <source>
        <tissue evidence="1">Shoot tissue taken approximately 20 cm above the soil surface</tissue>
    </source>
</reference>
<dbReference type="AlphaFoldDB" id="A0A0A9GKK3"/>
<proteinExistence type="predicted"/>
<evidence type="ECO:0000313" key="1">
    <source>
        <dbReference type="EMBL" id="JAE21208.1"/>
    </source>
</evidence>
<name>A0A0A9GKK3_ARUDO</name>